<dbReference type="InterPro" id="IPR001680">
    <property type="entry name" value="WD40_rpt"/>
</dbReference>
<dbReference type="InParanoid" id="A0A7N2KVB1"/>
<evidence type="ECO:0000256" key="3">
    <source>
        <dbReference type="PROSITE-ProRule" id="PRU00221"/>
    </source>
</evidence>
<dbReference type="PANTHER" id="PTHR19857:SF8">
    <property type="entry name" value="ANGIO-ASSOCIATED MIGRATORY CELL PROTEIN"/>
    <property type="match status" value="1"/>
</dbReference>
<feature type="repeat" description="WD" evidence="3">
    <location>
        <begin position="108"/>
        <end position="149"/>
    </location>
</feature>
<dbReference type="InterPro" id="IPR036322">
    <property type="entry name" value="WD40_repeat_dom_sf"/>
</dbReference>
<dbReference type="Gene3D" id="2.130.10.10">
    <property type="entry name" value="YVTN repeat-like/Quinoprotein amine dehydrogenase"/>
    <property type="match status" value="2"/>
</dbReference>
<feature type="repeat" description="WD" evidence="3">
    <location>
        <begin position="594"/>
        <end position="631"/>
    </location>
</feature>
<feature type="region of interest" description="Disordered" evidence="4">
    <location>
        <begin position="1"/>
        <end position="21"/>
    </location>
</feature>
<evidence type="ECO:0000313" key="6">
    <source>
        <dbReference type="Proteomes" id="UP000594261"/>
    </source>
</evidence>
<feature type="repeat" description="WD" evidence="3">
    <location>
        <begin position="552"/>
        <end position="593"/>
    </location>
</feature>
<evidence type="ECO:0008006" key="7">
    <source>
        <dbReference type="Google" id="ProtNLM"/>
    </source>
</evidence>
<evidence type="ECO:0000256" key="2">
    <source>
        <dbReference type="ARBA" id="ARBA00022737"/>
    </source>
</evidence>
<dbReference type="PROSITE" id="PS50082">
    <property type="entry name" value="WD_REPEATS_2"/>
    <property type="match status" value="7"/>
</dbReference>
<accession>A0A7N2KVB1</accession>
<feature type="repeat" description="WD" evidence="3">
    <location>
        <begin position="237"/>
        <end position="278"/>
    </location>
</feature>
<dbReference type="FunCoup" id="A0A7N2KVB1">
    <property type="interactions" value="3080"/>
</dbReference>
<feature type="compositionally biased region" description="Acidic residues" evidence="4">
    <location>
        <begin position="10"/>
        <end position="19"/>
    </location>
</feature>
<proteinExistence type="predicted"/>
<dbReference type="Gramene" id="QL02p034830:mrna">
    <property type="protein sequence ID" value="QL02p034830:mrna"/>
    <property type="gene ID" value="QL02p034830"/>
</dbReference>
<dbReference type="PRINTS" id="PR00320">
    <property type="entry name" value="GPROTEINBRPT"/>
</dbReference>
<sequence length="631" mass="69878">MNRASPHHEEEEEEEEENDAQVFLDESDIIHEVPLDEEDLPDADDEAASDAEVFEEPDDDSVHVFTGHTGELYTVACSPTDATLVATGGGDDKGFLWRIGQGDWAFELQGHRDSVCSLAFSTDGQLLASGSLDGIIQIWDVQSENLKCSFEGLGGGIEWIKWHPRGHLVLAGSEDCTVWMWNADKGACLQTFSGHGGSVTCGDFTPDGKLVCTGSDDATLRIWDPKSGENIHVVRGHPYHTEELTCMAISPDSTLALTGSKDGSIHIVNLTTGKVTTIREKLERNYTRLGMDVNSLSVHWFHTQIRLNVLVLDQATGQGVLKSKTGEFSTILKQKEDVQDRHCLPAFLAPPCLPGTLSPPLLHGASLQSTLHKACSDLFKKLCDLTFIDDLKRLNLAKVAQLKYEILTPCKEFDLTDIDVINERPRFIKETGDKLQSKVWGLNPPSSTFVYKKKVRQDNTAMKLLQELFKNLFGKLGFRSLTFKSLIVQMDFLNQNYLDSQLFIAPEWAGRMVRDAMQDCFSALTNSLWAATGGMDHKLIIWDLQHSMPRSTCEHEDGVTCLTWLGASNYLATGCVDGKVRLWDGRSGDCIKTFGGHDAAIQSLSVCANRNFIVSVSIDETARVFEIAEFL</sequence>
<dbReference type="Pfam" id="PF00400">
    <property type="entry name" value="WD40"/>
    <property type="match status" value="7"/>
</dbReference>
<dbReference type="PROSITE" id="PS50294">
    <property type="entry name" value="WD_REPEATS_REGION"/>
    <property type="match status" value="4"/>
</dbReference>
<reference evidence="5" key="2">
    <citation type="submission" date="2021-01" db="UniProtKB">
        <authorList>
            <consortium name="EnsemblPlants"/>
        </authorList>
    </citation>
    <scope>IDENTIFICATION</scope>
</reference>
<dbReference type="AlphaFoldDB" id="A0A7N2KVB1"/>
<dbReference type="PROSITE" id="PS00678">
    <property type="entry name" value="WD_REPEATS_1"/>
    <property type="match status" value="1"/>
</dbReference>
<dbReference type="EnsemblPlants" id="QL02p034830:mrna">
    <property type="protein sequence ID" value="QL02p034830:mrna"/>
    <property type="gene ID" value="QL02p034830"/>
</dbReference>
<dbReference type="CDD" id="cd00200">
    <property type="entry name" value="WD40"/>
    <property type="match status" value="1"/>
</dbReference>
<dbReference type="InterPro" id="IPR051179">
    <property type="entry name" value="WD_repeat_multifunction"/>
</dbReference>
<reference evidence="6" key="1">
    <citation type="journal article" date="2016" name="G3 (Bethesda)">
        <title>First Draft Assembly and Annotation of the Genome of a California Endemic Oak Quercus lobata Nee (Fagaceae).</title>
        <authorList>
            <person name="Sork V.L."/>
            <person name="Fitz-Gibbon S.T."/>
            <person name="Puiu D."/>
            <person name="Crepeau M."/>
            <person name="Gugger P.F."/>
            <person name="Sherman R."/>
            <person name="Stevens K."/>
            <person name="Langley C.H."/>
            <person name="Pellegrini M."/>
            <person name="Salzberg S.L."/>
        </authorList>
    </citation>
    <scope>NUCLEOTIDE SEQUENCE [LARGE SCALE GENOMIC DNA]</scope>
    <source>
        <strain evidence="6">cv. SW786</strain>
    </source>
</reference>
<evidence type="ECO:0000256" key="4">
    <source>
        <dbReference type="SAM" id="MobiDB-lite"/>
    </source>
</evidence>
<keyword evidence="1 3" id="KW-0853">WD repeat</keyword>
<feature type="repeat" description="WD" evidence="3">
    <location>
        <begin position="192"/>
        <end position="233"/>
    </location>
</feature>
<dbReference type="PANTHER" id="PTHR19857">
    <property type="entry name" value="MITOCHONDRIAL DIVISION PROTEIN 1-RELATED"/>
    <property type="match status" value="1"/>
</dbReference>
<dbReference type="InterPro" id="IPR015943">
    <property type="entry name" value="WD40/YVTN_repeat-like_dom_sf"/>
</dbReference>
<protein>
    <recommendedName>
        <fullName evidence="7">Angio-associated migratory cell protein</fullName>
    </recommendedName>
</protein>
<dbReference type="SUPFAM" id="SSF50978">
    <property type="entry name" value="WD40 repeat-like"/>
    <property type="match status" value="2"/>
</dbReference>
<keyword evidence="2" id="KW-0677">Repeat</keyword>
<name>A0A7N2KVB1_QUELO</name>
<evidence type="ECO:0000256" key="1">
    <source>
        <dbReference type="ARBA" id="ARBA00022574"/>
    </source>
</evidence>
<feature type="repeat" description="WD" evidence="3">
    <location>
        <begin position="65"/>
        <end position="99"/>
    </location>
</feature>
<keyword evidence="6" id="KW-1185">Reference proteome</keyword>
<dbReference type="SMART" id="SM00320">
    <property type="entry name" value="WD40"/>
    <property type="match status" value="8"/>
</dbReference>
<organism evidence="5 6">
    <name type="scientific">Quercus lobata</name>
    <name type="common">Valley oak</name>
    <dbReference type="NCBI Taxonomy" id="97700"/>
    <lineage>
        <taxon>Eukaryota</taxon>
        <taxon>Viridiplantae</taxon>
        <taxon>Streptophyta</taxon>
        <taxon>Embryophyta</taxon>
        <taxon>Tracheophyta</taxon>
        <taxon>Spermatophyta</taxon>
        <taxon>Magnoliopsida</taxon>
        <taxon>eudicotyledons</taxon>
        <taxon>Gunneridae</taxon>
        <taxon>Pentapetalae</taxon>
        <taxon>rosids</taxon>
        <taxon>fabids</taxon>
        <taxon>Fagales</taxon>
        <taxon>Fagaceae</taxon>
        <taxon>Quercus</taxon>
    </lineage>
</organism>
<dbReference type="Proteomes" id="UP000594261">
    <property type="component" value="Chromosome 2"/>
</dbReference>
<dbReference type="InterPro" id="IPR020472">
    <property type="entry name" value="WD40_PAC1"/>
</dbReference>
<evidence type="ECO:0000313" key="5">
    <source>
        <dbReference type="EnsemblPlants" id="QL02p034830:mrna"/>
    </source>
</evidence>
<feature type="repeat" description="WD" evidence="3">
    <location>
        <begin position="150"/>
        <end position="191"/>
    </location>
</feature>
<dbReference type="InterPro" id="IPR019775">
    <property type="entry name" value="WD40_repeat_CS"/>
</dbReference>